<dbReference type="Gene3D" id="3.40.800.10">
    <property type="entry name" value="Ureohydrolase domain"/>
    <property type="match status" value="1"/>
</dbReference>
<protein>
    <submittedName>
        <fullName evidence="6">Agmatinase</fullName>
    </submittedName>
</protein>
<feature type="binding site" evidence="4">
    <location>
        <position position="208"/>
    </location>
    <ligand>
        <name>Mn(2+)</name>
        <dbReference type="ChEBI" id="CHEBI:29035"/>
        <label>1</label>
    </ligand>
</feature>
<keyword evidence="2 4" id="KW-0479">Metal-binding</keyword>
<dbReference type="GO" id="GO:0033389">
    <property type="term" value="P:putrescine biosynthetic process from arginine, via agmatine"/>
    <property type="evidence" value="ECO:0007669"/>
    <property type="project" value="TreeGrafter"/>
</dbReference>
<dbReference type="PROSITE" id="PS51409">
    <property type="entry name" value="ARGINASE_2"/>
    <property type="match status" value="1"/>
</dbReference>
<evidence type="ECO:0000313" key="7">
    <source>
        <dbReference type="Proteomes" id="UP000199607"/>
    </source>
</evidence>
<dbReference type="InterPro" id="IPR006035">
    <property type="entry name" value="Ureohydrolase"/>
</dbReference>
<dbReference type="PANTHER" id="PTHR11358:SF26">
    <property type="entry name" value="GUANIDINO ACID HYDROLASE, MITOCHONDRIAL"/>
    <property type="match status" value="1"/>
</dbReference>
<gene>
    <name evidence="6" type="ORF">SAMN04487950_1037</name>
</gene>
<name>A0A1I4CAD4_9EURY</name>
<evidence type="ECO:0000256" key="1">
    <source>
        <dbReference type="ARBA" id="ARBA00009227"/>
    </source>
</evidence>
<keyword evidence="3 5" id="KW-0378">Hydrolase</keyword>
<sequence>MFPGATADRSSAKYVVVGAPLDVSTSFQPGTRFGPDRVRRFAETYDDYDHRTDQFFSELDVHDAGDVRAWDDTPDYVEWLRGTLTDVVWDDAVPVTVGGEHTVSAAGVAAVDPDVFVCLDAHLDLRDDYDGNPWSHAAVTRRILDGWPGESDVPTVDGVVVLGARTGSPEEWERAAAADVTVVPPEAVSEWTPDFGDDTSVYLSVDIDAADPAFAPGTGTMEPFGLTPREMRDVVRAVAPYVRGFDVVEVNDRDDGQAAALAGKLLREFVFSHADQS</sequence>
<keyword evidence="4" id="KW-0464">Manganese</keyword>
<keyword evidence="7" id="KW-1185">Reference proteome</keyword>
<evidence type="ECO:0000256" key="2">
    <source>
        <dbReference type="ARBA" id="ARBA00022723"/>
    </source>
</evidence>
<evidence type="ECO:0000256" key="5">
    <source>
        <dbReference type="RuleBase" id="RU003684"/>
    </source>
</evidence>
<dbReference type="Pfam" id="PF00491">
    <property type="entry name" value="Arginase"/>
    <property type="match status" value="1"/>
</dbReference>
<evidence type="ECO:0000256" key="3">
    <source>
        <dbReference type="ARBA" id="ARBA00022801"/>
    </source>
</evidence>
<dbReference type="GO" id="GO:0046872">
    <property type="term" value="F:metal ion binding"/>
    <property type="evidence" value="ECO:0007669"/>
    <property type="project" value="UniProtKB-KW"/>
</dbReference>
<evidence type="ECO:0000313" key="6">
    <source>
        <dbReference type="EMBL" id="SFK77600.1"/>
    </source>
</evidence>
<dbReference type="GO" id="GO:0008783">
    <property type="term" value="F:agmatinase activity"/>
    <property type="evidence" value="ECO:0007669"/>
    <property type="project" value="TreeGrafter"/>
</dbReference>
<dbReference type="SUPFAM" id="SSF52768">
    <property type="entry name" value="Arginase/deacetylase"/>
    <property type="match status" value="1"/>
</dbReference>
<dbReference type="RefSeq" id="WP_089866556.1">
    <property type="nucleotide sequence ID" value="NZ_FOTC01000001.1"/>
</dbReference>
<accession>A0A1I4CAD4</accession>
<proteinExistence type="inferred from homology"/>
<dbReference type="Proteomes" id="UP000199607">
    <property type="component" value="Unassembled WGS sequence"/>
</dbReference>
<organism evidence="6 7">
    <name type="scientific">Halogranum rubrum</name>
    <dbReference type="NCBI Taxonomy" id="553466"/>
    <lineage>
        <taxon>Archaea</taxon>
        <taxon>Methanobacteriati</taxon>
        <taxon>Methanobacteriota</taxon>
        <taxon>Stenosarchaea group</taxon>
        <taxon>Halobacteria</taxon>
        <taxon>Halobacteriales</taxon>
        <taxon>Haloferacaceae</taxon>
    </lineage>
</organism>
<dbReference type="InterPro" id="IPR020855">
    <property type="entry name" value="Ureohydrolase_Mn_BS"/>
</dbReference>
<dbReference type="PROSITE" id="PS01053">
    <property type="entry name" value="ARGINASE_1"/>
    <property type="match status" value="1"/>
</dbReference>
<feature type="binding site" evidence="4">
    <location>
        <position position="206"/>
    </location>
    <ligand>
        <name>Mn(2+)</name>
        <dbReference type="ChEBI" id="CHEBI:29035"/>
        <label>1</label>
    </ligand>
</feature>
<dbReference type="STRING" id="553466.SAMN04487950_1037"/>
<dbReference type="PANTHER" id="PTHR11358">
    <property type="entry name" value="ARGINASE/AGMATINASE"/>
    <property type="match status" value="1"/>
</dbReference>
<dbReference type="EMBL" id="FOTC01000001">
    <property type="protein sequence ID" value="SFK77600.1"/>
    <property type="molecule type" value="Genomic_DNA"/>
</dbReference>
<feature type="binding site" evidence="4">
    <location>
        <position position="101"/>
    </location>
    <ligand>
        <name>Mn(2+)</name>
        <dbReference type="ChEBI" id="CHEBI:29035"/>
        <label>1</label>
    </ligand>
</feature>
<dbReference type="InterPro" id="IPR023696">
    <property type="entry name" value="Ureohydrolase_dom_sf"/>
</dbReference>
<evidence type="ECO:0000256" key="4">
    <source>
        <dbReference type="PIRSR" id="PIRSR036979-1"/>
    </source>
</evidence>
<feature type="binding site" evidence="4">
    <location>
        <position position="122"/>
    </location>
    <ligand>
        <name>Mn(2+)</name>
        <dbReference type="ChEBI" id="CHEBI:29035"/>
        <label>1</label>
    </ligand>
</feature>
<feature type="binding site" evidence="4">
    <location>
        <position position="120"/>
    </location>
    <ligand>
        <name>Mn(2+)</name>
        <dbReference type="ChEBI" id="CHEBI:29035"/>
        <label>1</label>
    </ligand>
</feature>
<comment type="cofactor">
    <cofactor evidence="4">
        <name>Mn(2+)</name>
        <dbReference type="ChEBI" id="CHEBI:29035"/>
    </cofactor>
    <text evidence="4">Binds 2 manganese ions per subunit.</text>
</comment>
<comment type="similarity">
    <text evidence="1">Belongs to the arginase family. Agmatinase subfamily.</text>
</comment>
<reference evidence="7" key="1">
    <citation type="submission" date="2016-10" db="EMBL/GenBank/DDBJ databases">
        <authorList>
            <person name="Varghese N."/>
            <person name="Submissions S."/>
        </authorList>
    </citation>
    <scope>NUCLEOTIDE SEQUENCE [LARGE SCALE GENOMIC DNA]</scope>
    <source>
        <strain evidence="7">CGMCC 1.7738</strain>
    </source>
</reference>
<dbReference type="AlphaFoldDB" id="A0A1I4CAD4"/>
<feature type="binding site" evidence="4">
    <location>
        <position position="124"/>
    </location>
    <ligand>
        <name>Mn(2+)</name>
        <dbReference type="ChEBI" id="CHEBI:29035"/>
        <label>2</label>
    </ligand>
</feature>
<dbReference type="PIRSF" id="PIRSF036979">
    <property type="entry name" value="Arginase"/>
    <property type="match status" value="1"/>
</dbReference>